<accession>A0ABD1YWB0</accession>
<sequence length="213" mass="23990">MMSELTMAERIQICRHHEGGRITNKALSLWASEKMGKPISEMTISRILKRKIELLGSDVGSNRKRYRKPECPKLESILYSWFLEMQEANVTISDAMLIAKAKMLSNSVPCDSAKEFKFSNGWLQGFKSRHGISVQVRHGEGGSAEISEEVQDQIEAVKALISGYDPEDVFNMDETSLFFFQLEPNHTLATRSISGKKKSKNRLSIALTANMTD</sequence>
<dbReference type="EMBL" id="JBHFFA010000003">
    <property type="protein sequence ID" value="KAL2634993.1"/>
    <property type="molecule type" value="Genomic_DNA"/>
</dbReference>
<dbReference type="Pfam" id="PF03221">
    <property type="entry name" value="HTH_Tnp_Tc5"/>
    <property type="match status" value="1"/>
</dbReference>
<dbReference type="InterPro" id="IPR009057">
    <property type="entry name" value="Homeodomain-like_sf"/>
</dbReference>
<dbReference type="InterPro" id="IPR006600">
    <property type="entry name" value="HTH_CenpB_DNA-bd_dom"/>
</dbReference>
<dbReference type="Gene3D" id="1.10.10.60">
    <property type="entry name" value="Homeodomain-like"/>
    <property type="match status" value="2"/>
</dbReference>
<evidence type="ECO:0000259" key="2">
    <source>
        <dbReference type="PROSITE" id="PS51253"/>
    </source>
</evidence>
<dbReference type="Proteomes" id="UP001605036">
    <property type="component" value="Unassembled WGS sequence"/>
</dbReference>
<evidence type="ECO:0000313" key="4">
    <source>
        <dbReference type="Proteomes" id="UP001605036"/>
    </source>
</evidence>
<dbReference type="AlphaFoldDB" id="A0ABD1YWB0"/>
<feature type="domain" description="HTH CENPB-type" evidence="2">
    <location>
        <begin position="62"/>
        <end position="136"/>
    </location>
</feature>
<dbReference type="GO" id="GO:0003677">
    <property type="term" value="F:DNA binding"/>
    <property type="evidence" value="ECO:0007669"/>
    <property type="project" value="UniProtKB-KW"/>
</dbReference>
<protein>
    <recommendedName>
        <fullName evidence="2">HTH CENPB-type domain-containing protein</fullName>
    </recommendedName>
</protein>
<name>A0ABD1YWB0_9MARC</name>
<dbReference type="PROSITE" id="PS51253">
    <property type="entry name" value="HTH_CENPB"/>
    <property type="match status" value="1"/>
</dbReference>
<dbReference type="PANTHER" id="PTHR19303:SF73">
    <property type="entry name" value="PROTEIN PDC2"/>
    <property type="match status" value="1"/>
</dbReference>
<evidence type="ECO:0000256" key="1">
    <source>
        <dbReference type="ARBA" id="ARBA00023125"/>
    </source>
</evidence>
<dbReference type="SMART" id="SM00674">
    <property type="entry name" value="CENPB"/>
    <property type="match status" value="1"/>
</dbReference>
<keyword evidence="4" id="KW-1185">Reference proteome</keyword>
<keyword evidence="1" id="KW-0238">DNA-binding</keyword>
<dbReference type="InterPro" id="IPR050863">
    <property type="entry name" value="CenT-Element_Derived"/>
</dbReference>
<organism evidence="3 4">
    <name type="scientific">Riccia fluitans</name>
    <dbReference type="NCBI Taxonomy" id="41844"/>
    <lineage>
        <taxon>Eukaryota</taxon>
        <taxon>Viridiplantae</taxon>
        <taxon>Streptophyta</taxon>
        <taxon>Embryophyta</taxon>
        <taxon>Marchantiophyta</taxon>
        <taxon>Marchantiopsida</taxon>
        <taxon>Marchantiidae</taxon>
        <taxon>Marchantiales</taxon>
        <taxon>Ricciaceae</taxon>
        <taxon>Riccia</taxon>
    </lineage>
</organism>
<dbReference type="PANTHER" id="PTHR19303">
    <property type="entry name" value="TRANSPOSON"/>
    <property type="match status" value="1"/>
</dbReference>
<reference evidence="3 4" key="1">
    <citation type="submission" date="2024-09" db="EMBL/GenBank/DDBJ databases">
        <title>Chromosome-scale assembly of Riccia fluitans.</title>
        <authorList>
            <person name="Paukszto L."/>
            <person name="Sawicki J."/>
            <person name="Karawczyk K."/>
            <person name="Piernik-Szablinska J."/>
            <person name="Szczecinska M."/>
            <person name="Mazdziarz M."/>
        </authorList>
    </citation>
    <scope>NUCLEOTIDE SEQUENCE [LARGE SCALE GENOMIC DNA]</scope>
    <source>
        <strain evidence="3">Rf_01</strain>
        <tissue evidence="3">Aerial parts of the thallus</tissue>
    </source>
</reference>
<comment type="caution">
    <text evidence="3">The sequence shown here is derived from an EMBL/GenBank/DDBJ whole genome shotgun (WGS) entry which is preliminary data.</text>
</comment>
<gene>
    <name evidence="3" type="ORF">R1flu_006472</name>
</gene>
<evidence type="ECO:0000313" key="3">
    <source>
        <dbReference type="EMBL" id="KAL2634993.1"/>
    </source>
</evidence>
<proteinExistence type="predicted"/>
<dbReference type="SUPFAM" id="SSF46689">
    <property type="entry name" value="Homeodomain-like"/>
    <property type="match status" value="1"/>
</dbReference>